<dbReference type="EMBL" id="JAINUG010000022">
    <property type="protein sequence ID" value="KAJ8411588.1"/>
    <property type="molecule type" value="Genomic_DNA"/>
</dbReference>
<dbReference type="AlphaFoldDB" id="A0AAD7T039"/>
<protein>
    <submittedName>
        <fullName evidence="2">Uncharacterized protein</fullName>
    </submittedName>
</protein>
<evidence type="ECO:0000313" key="3">
    <source>
        <dbReference type="Proteomes" id="UP001221898"/>
    </source>
</evidence>
<evidence type="ECO:0000313" key="2">
    <source>
        <dbReference type="EMBL" id="KAJ8411588.1"/>
    </source>
</evidence>
<reference evidence="2" key="1">
    <citation type="journal article" date="2023" name="Science">
        <title>Genome structures resolve the early diversification of teleost fishes.</title>
        <authorList>
            <person name="Parey E."/>
            <person name="Louis A."/>
            <person name="Montfort J."/>
            <person name="Bouchez O."/>
            <person name="Roques C."/>
            <person name="Iampietro C."/>
            <person name="Lluch J."/>
            <person name="Castinel A."/>
            <person name="Donnadieu C."/>
            <person name="Desvignes T."/>
            <person name="Floi Bucao C."/>
            <person name="Jouanno E."/>
            <person name="Wen M."/>
            <person name="Mejri S."/>
            <person name="Dirks R."/>
            <person name="Jansen H."/>
            <person name="Henkel C."/>
            <person name="Chen W.J."/>
            <person name="Zahm M."/>
            <person name="Cabau C."/>
            <person name="Klopp C."/>
            <person name="Thompson A.W."/>
            <person name="Robinson-Rechavi M."/>
            <person name="Braasch I."/>
            <person name="Lecointre G."/>
            <person name="Bobe J."/>
            <person name="Postlethwait J.H."/>
            <person name="Berthelot C."/>
            <person name="Roest Crollius H."/>
            <person name="Guiguen Y."/>
        </authorList>
    </citation>
    <scope>NUCLEOTIDE SEQUENCE</scope>
    <source>
        <strain evidence="2">NC1722</strain>
    </source>
</reference>
<gene>
    <name evidence="2" type="ORF">AAFF_G00163960</name>
</gene>
<keyword evidence="3" id="KW-1185">Reference proteome</keyword>
<name>A0AAD7T039_9TELE</name>
<evidence type="ECO:0000256" key="1">
    <source>
        <dbReference type="SAM" id="MobiDB-lite"/>
    </source>
</evidence>
<feature type="region of interest" description="Disordered" evidence="1">
    <location>
        <begin position="75"/>
        <end position="99"/>
    </location>
</feature>
<sequence length="118" mass="13194">MDVYRDPKAQNMTWTLTGRFTTPGPDGSPSRPEAALLCRAVYSPRKECELAGPRCFSSRPLTALRSFSELAFISGDPNSRRKSRGRQYISPTSRDKPRIPPPLLLLRPWALSFTVPCA</sequence>
<accession>A0AAD7T039</accession>
<dbReference type="Proteomes" id="UP001221898">
    <property type="component" value="Unassembled WGS sequence"/>
</dbReference>
<organism evidence="2 3">
    <name type="scientific">Aldrovandia affinis</name>
    <dbReference type="NCBI Taxonomy" id="143900"/>
    <lineage>
        <taxon>Eukaryota</taxon>
        <taxon>Metazoa</taxon>
        <taxon>Chordata</taxon>
        <taxon>Craniata</taxon>
        <taxon>Vertebrata</taxon>
        <taxon>Euteleostomi</taxon>
        <taxon>Actinopterygii</taxon>
        <taxon>Neopterygii</taxon>
        <taxon>Teleostei</taxon>
        <taxon>Notacanthiformes</taxon>
        <taxon>Halosauridae</taxon>
        <taxon>Aldrovandia</taxon>
    </lineage>
</organism>
<proteinExistence type="predicted"/>
<comment type="caution">
    <text evidence="2">The sequence shown here is derived from an EMBL/GenBank/DDBJ whole genome shotgun (WGS) entry which is preliminary data.</text>
</comment>